<keyword evidence="4 7" id="KW-0812">Transmembrane</keyword>
<organism evidence="8 9">
    <name type="scientific">Granulicella rosea</name>
    <dbReference type="NCBI Taxonomy" id="474952"/>
    <lineage>
        <taxon>Bacteria</taxon>
        <taxon>Pseudomonadati</taxon>
        <taxon>Acidobacteriota</taxon>
        <taxon>Terriglobia</taxon>
        <taxon>Terriglobales</taxon>
        <taxon>Acidobacteriaceae</taxon>
        <taxon>Granulicella</taxon>
    </lineage>
</organism>
<evidence type="ECO:0000313" key="9">
    <source>
        <dbReference type="Proteomes" id="UP000198356"/>
    </source>
</evidence>
<feature type="transmembrane region" description="Helical" evidence="7">
    <location>
        <begin position="136"/>
        <end position="169"/>
    </location>
</feature>
<evidence type="ECO:0000256" key="6">
    <source>
        <dbReference type="ARBA" id="ARBA00023136"/>
    </source>
</evidence>
<evidence type="ECO:0000313" key="8">
    <source>
        <dbReference type="EMBL" id="SNS24441.1"/>
    </source>
</evidence>
<feature type="transmembrane region" description="Helical" evidence="7">
    <location>
        <begin position="74"/>
        <end position="98"/>
    </location>
</feature>
<dbReference type="PANTHER" id="PTHR33567:SF3">
    <property type="entry name" value="CHROMATE ION TRANSPORTER (EUROFUNG)"/>
    <property type="match status" value="1"/>
</dbReference>
<evidence type="ECO:0000256" key="2">
    <source>
        <dbReference type="ARBA" id="ARBA00005262"/>
    </source>
</evidence>
<dbReference type="Proteomes" id="UP000198356">
    <property type="component" value="Unassembled WGS sequence"/>
</dbReference>
<proteinExistence type="inferred from homology"/>
<feature type="transmembrane region" description="Helical" evidence="7">
    <location>
        <begin position="325"/>
        <end position="346"/>
    </location>
</feature>
<comment type="subcellular location">
    <subcellularLocation>
        <location evidence="1">Cell membrane</location>
        <topology evidence="1">Multi-pass membrane protein</topology>
    </subcellularLocation>
</comment>
<dbReference type="PIRSF" id="PIRSF004810">
    <property type="entry name" value="ChrA"/>
    <property type="match status" value="1"/>
</dbReference>
<accession>A0A239CXR7</accession>
<feature type="transmembrane region" description="Helical" evidence="7">
    <location>
        <begin position="221"/>
        <end position="243"/>
    </location>
</feature>
<feature type="transmembrane region" description="Helical" evidence="7">
    <location>
        <begin position="190"/>
        <end position="209"/>
    </location>
</feature>
<evidence type="ECO:0000256" key="3">
    <source>
        <dbReference type="ARBA" id="ARBA00022475"/>
    </source>
</evidence>
<evidence type="ECO:0000256" key="1">
    <source>
        <dbReference type="ARBA" id="ARBA00004651"/>
    </source>
</evidence>
<name>A0A239CXR7_9BACT</name>
<dbReference type="GO" id="GO:0005886">
    <property type="term" value="C:plasma membrane"/>
    <property type="evidence" value="ECO:0007669"/>
    <property type="project" value="UniProtKB-SubCell"/>
</dbReference>
<keyword evidence="3" id="KW-1003">Cell membrane</keyword>
<gene>
    <name evidence="8" type="ORF">SAMN05421770_101155</name>
</gene>
<dbReference type="EMBL" id="FZOU01000001">
    <property type="protein sequence ID" value="SNS24441.1"/>
    <property type="molecule type" value="Genomic_DNA"/>
</dbReference>
<evidence type="ECO:0000256" key="7">
    <source>
        <dbReference type="SAM" id="Phobius"/>
    </source>
</evidence>
<dbReference type="InterPro" id="IPR014047">
    <property type="entry name" value="Chr_Tranpt_l_chain"/>
</dbReference>
<feature type="transmembrane region" description="Helical" evidence="7">
    <location>
        <begin position="105"/>
        <end position="124"/>
    </location>
</feature>
<dbReference type="RefSeq" id="WP_245817739.1">
    <property type="nucleotide sequence ID" value="NZ_FZOU01000001.1"/>
</dbReference>
<evidence type="ECO:0000256" key="5">
    <source>
        <dbReference type="ARBA" id="ARBA00022989"/>
    </source>
</evidence>
<keyword evidence="6 7" id="KW-0472">Membrane</keyword>
<feature type="transmembrane region" description="Helical" evidence="7">
    <location>
        <begin position="366"/>
        <end position="389"/>
    </location>
</feature>
<dbReference type="AlphaFoldDB" id="A0A239CXR7"/>
<feature type="transmembrane region" description="Helical" evidence="7">
    <location>
        <begin position="255"/>
        <end position="276"/>
    </location>
</feature>
<feature type="transmembrane region" description="Helical" evidence="7">
    <location>
        <begin position="288"/>
        <end position="313"/>
    </location>
</feature>
<dbReference type="PANTHER" id="PTHR33567">
    <property type="entry name" value="CHROMATE ION TRANSPORTER (EUROFUNG)"/>
    <property type="match status" value="1"/>
</dbReference>
<reference evidence="8 9" key="1">
    <citation type="submission" date="2017-06" db="EMBL/GenBank/DDBJ databases">
        <authorList>
            <person name="Kim H.J."/>
            <person name="Triplett B.A."/>
        </authorList>
    </citation>
    <scope>NUCLEOTIDE SEQUENCE [LARGE SCALE GENOMIC DNA]</scope>
    <source>
        <strain evidence="8 9">DSM 18704</strain>
    </source>
</reference>
<protein>
    <submittedName>
        <fullName evidence="8">Chromate transporter</fullName>
    </submittedName>
</protein>
<keyword evidence="5 7" id="KW-1133">Transmembrane helix</keyword>
<keyword evidence="9" id="KW-1185">Reference proteome</keyword>
<dbReference type="NCBIfam" id="TIGR00937">
    <property type="entry name" value="2A51"/>
    <property type="match status" value="1"/>
</dbReference>
<dbReference type="Pfam" id="PF02417">
    <property type="entry name" value="Chromate_transp"/>
    <property type="match status" value="2"/>
</dbReference>
<dbReference type="InterPro" id="IPR003370">
    <property type="entry name" value="Chromate_transpt"/>
</dbReference>
<evidence type="ECO:0000256" key="4">
    <source>
        <dbReference type="ARBA" id="ARBA00022692"/>
    </source>
</evidence>
<dbReference type="GO" id="GO:0015109">
    <property type="term" value="F:chromate transmembrane transporter activity"/>
    <property type="evidence" value="ECO:0007669"/>
    <property type="project" value="InterPro"/>
</dbReference>
<sequence>MEVFLIFLRLGCTSFGGPVAHLGYFRAEFVERCGWLSEVEFAEILALAQALPGPASSQTGYAIGLRRAGWLGGLAAWTGFTLPSAALMLAFAFGHLLFNGRAGGALLHGLQLAAVAVVAQAALAMQRSLAPDWPRWLIALAAAAMALLGPPAYGTLLAILLGAAAGLILCDRPQPAPYSGVRWMGDARRGAVLAGTLFVLLLAASAIPFAGATTPAVFLRFYQAGALVFGGGHVVLPALESAVVARGWIGQPAFLAGYGAAQALPGPLFTFAAYLGAAVCRGTASQRLAAGLVALAGIFLPGLLLVSTVLPFWTELRARPRFSQALAGVNAAVVGVLGAALIRPVWSGSVHTGVDLAVVLAASLGLTIWKLPPGIVVIAVGVISFAIGLR</sequence>
<comment type="similarity">
    <text evidence="2">Belongs to the chromate ion transporter (CHR) (TC 2.A.51) family.</text>
</comment>